<dbReference type="AlphaFoldDB" id="A0A5C1AD06"/>
<sequence>MTDAKPTVRPLPYHVCVLVAVTGIWFFLCLPHVTNAGAGLQWGCLLLPLTVVMVASWFRCLVQLADAEKRDRRVVKLWCGCTALGLVIALFTFTPVGLTARVWLSSGSLQQLAGDLLPAGEETPTVDRIAGLFLVEKYETSNDGAVAFYTCESGMCNRAGVLYLPPGTTPPSSVRVEEHLYGPWYRFWWKW</sequence>
<reference evidence="3" key="1">
    <citation type="submission" date="2019-08" db="EMBL/GenBank/DDBJ databases">
        <title>Limnoglobus roseus gen. nov., sp. nov., a novel freshwater planctomycete with a giant genome from the family Gemmataceae.</title>
        <authorList>
            <person name="Kulichevskaya I.S."/>
            <person name="Naumoff D.G."/>
            <person name="Miroshnikov K."/>
            <person name="Ivanova A."/>
            <person name="Philippov D.A."/>
            <person name="Hakobyan A."/>
            <person name="Rijpstra I.C."/>
            <person name="Sinninghe Damste J.S."/>
            <person name="Liesack W."/>
            <person name="Dedysh S.N."/>
        </authorList>
    </citation>
    <scope>NUCLEOTIDE SEQUENCE [LARGE SCALE GENOMIC DNA]</scope>
    <source>
        <strain evidence="3">PX52</strain>
    </source>
</reference>
<dbReference type="KEGG" id="lrs:PX52LOC_01839"/>
<accession>A0A5C1AD06</accession>
<keyword evidence="1" id="KW-0472">Membrane</keyword>
<evidence type="ECO:0000256" key="1">
    <source>
        <dbReference type="SAM" id="Phobius"/>
    </source>
</evidence>
<evidence type="ECO:0000313" key="3">
    <source>
        <dbReference type="Proteomes" id="UP000324974"/>
    </source>
</evidence>
<keyword evidence="3" id="KW-1185">Reference proteome</keyword>
<keyword evidence="1" id="KW-0812">Transmembrane</keyword>
<keyword evidence="1" id="KW-1133">Transmembrane helix</keyword>
<gene>
    <name evidence="2" type="ORF">PX52LOC_01839</name>
</gene>
<feature type="transmembrane region" description="Helical" evidence="1">
    <location>
        <begin position="12"/>
        <end position="33"/>
    </location>
</feature>
<proteinExistence type="predicted"/>
<feature type="transmembrane region" description="Helical" evidence="1">
    <location>
        <begin position="74"/>
        <end position="98"/>
    </location>
</feature>
<protein>
    <submittedName>
        <fullName evidence="2">Uncharacterized protein</fullName>
    </submittedName>
</protein>
<dbReference type="Proteomes" id="UP000324974">
    <property type="component" value="Chromosome"/>
</dbReference>
<name>A0A5C1AD06_9BACT</name>
<organism evidence="2 3">
    <name type="scientific">Limnoglobus roseus</name>
    <dbReference type="NCBI Taxonomy" id="2598579"/>
    <lineage>
        <taxon>Bacteria</taxon>
        <taxon>Pseudomonadati</taxon>
        <taxon>Planctomycetota</taxon>
        <taxon>Planctomycetia</taxon>
        <taxon>Gemmatales</taxon>
        <taxon>Gemmataceae</taxon>
        <taxon>Limnoglobus</taxon>
    </lineage>
</organism>
<feature type="transmembrane region" description="Helical" evidence="1">
    <location>
        <begin position="39"/>
        <end position="62"/>
    </location>
</feature>
<evidence type="ECO:0000313" key="2">
    <source>
        <dbReference type="EMBL" id="QEL14938.1"/>
    </source>
</evidence>
<dbReference type="EMBL" id="CP042425">
    <property type="protein sequence ID" value="QEL14938.1"/>
    <property type="molecule type" value="Genomic_DNA"/>
</dbReference>